<evidence type="ECO:0000256" key="1">
    <source>
        <dbReference type="SAM" id="MobiDB-lite"/>
    </source>
</evidence>
<dbReference type="OrthoDB" id="160374at2759"/>
<dbReference type="Pfam" id="PF10441">
    <property type="entry name" value="Urb2"/>
    <property type="match status" value="1"/>
</dbReference>
<feature type="region of interest" description="Disordered" evidence="1">
    <location>
        <begin position="647"/>
        <end position="678"/>
    </location>
</feature>
<dbReference type="PANTHER" id="PTHR15682:SF2">
    <property type="entry name" value="UNHEALTHY RIBOSOME BIOGENESIS PROTEIN 2 HOMOLOG"/>
    <property type="match status" value="1"/>
</dbReference>
<feature type="compositionally biased region" description="Basic and acidic residues" evidence="1">
    <location>
        <begin position="647"/>
        <end position="656"/>
    </location>
</feature>
<dbReference type="PANTHER" id="PTHR15682">
    <property type="entry name" value="UNHEALTHY RIBOSOME BIOGENESIS PROTEIN 2 HOMOLOG"/>
    <property type="match status" value="1"/>
</dbReference>
<feature type="domain" description="Nucleolar 27S pre-rRNA processing Urb2/Npa2 C-terminal" evidence="2">
    <location>
        <begin position="1349"/>
        <end position="1577"/>
    </location>
</feature>
<evidence type="ECO:0000313" key="3">
    <source>
        <dbReference type="EMBL" id="KIK97656.1"/>
    </source>
</evidence>
<accession>A0A0D0E1G6</accession>
<dbReference type="InterPro" id="IPR052609">
    <property type="entry name" value="Ribosome_Biogenesis_Reg"/>
</dbReference>
<evidence type="ECO:0000259" key="2">
    <source>
        <dbReference type="Pfam" id="PF10441"/>
    </source>
</evidence>
<dbReference type="Proteomes" id="UP000054538">
    <property type="component" value="Unassembled WGS sequence"/>
</dbReference>
<reference evidence="4" key="2">
    <citation type="submission" date="2015-01" db="EMBL/GenBank/DDBJ databases">
        <title>Evolutionary Origins and Diversification of the Mycorrhizal Mutualists.</title>
        <authorList>
            <consortium name="DOE Joint Genome Institute"/>
            <consortium name="Mycorrhizal Genomics Consortium"/>
            <person name="Kohler A."/>
            <person name="Kuo A."/>
            <person name="Nagy L.G."/>
            <person name="Floudas D."/>
            <person name="Copeland A."/>
            <person name="Barry K.W."/>
            <person name="Cichocki N."/>
            <person name="Veneault-Fourrey C."/>
            <person name="LaButti K."/>
            <person name="Lindquist E.A."/>
            <person name="Lipzen A."/>
            <person name="Lundell T."/>
            <person name="Morin E."/>
            <person name="Murat C."/>
            <person name="Riley R."/>
            <person name="Ohm R."/>
            <person name="Sun H."/>
            <person name="Tunlid A."/>
            <person name="Henrissat B."/>
            <person name="Grigoriev I.V."/>
            <person name="Hibbett D.S."/>
            <person name="Martin F."/>
        </authorList>
    </citation>
    <scope>NUCLEOTIDE SEQUENCE [LARGE SCALE GENOMIC DNA]</scope>
    <source>
        <strain evidence="4">Ve08.2h10</strain>
    </source>
</reference>
<feature type="region of interest" description="Disordered" evidence="1">
    <location>
        <begin position="555"/>
        <end position="581"/>
    </location>
</feature>
<dbReference type="GO" id="GO:0005730">
    <property type="term" value="C:nucleolus"/>
    <property type="evidence" value="ECO:0007669"/>
    <property type="project" value="TreeGrafter"/>
</dbReference>
<dbReference type="HOGENOM" id="CLU_002353_0_0_1"/>
<protein>
    <recommendedName>
        <fullName evidence="2">Nucleolar 27S pre-rRNA processing Urb2/Npa2 C-terminal domain-containing protein</fullName>
    </recommendedName>
</protein>
<dbReference type="GO" id="GO:0042254">
    <property type="term" value="P:ribosome biogenesis"/>
    <property type="evidence" value="ECO:0007669"/>
    <property type="project" value="TreeGrafter"/>
</dbReference>
<dbReference type="InParanoid" id="A0A0D0E1G6"/>
<name>A0A0D0E1G6_9AGAM</name>
<feature type="region of interest" description="Disordered" evidence="1">
    <location>
        <begin position="956"/>
        <end position="975"/>
    </location>
</feature>
<gene>
    <name evidence="3" type="ORF">PAXRUDRAFT_135830</name>
</gene>
<evidence type="ECO:0000313" key="4">
    <source>
        <dbReference type="Proteomes" id="UP000054538"/>
    </source>
</evidence>
<keyword evidence="4" id="KW-1185">Reference proteome</keyword>
<dbReference type="STRING" id="930991.A0A0D0E1G6"/>
<dbReference type="InterPro" id="IPR018849">
    <property type="entry name" value="Urb2/Npa2_C"/>
</dbReference>
<proteinExistence type="predicted"/>
<organism evidence="3 4">
    <name type="scientific">Paxillus rubicundulus Ve08.2h10</name>
    <dbReference type="NCBI Taxonomy" id="930991"/>
    <lineage>
        <taxon>Eukaryota</taxon>
        <taxon>Fungi</taxon>
        <taxon>Dikarya</taxon>
        <taxon>Basidiomycota</taxon>
        <taxon>Agaricomycotina</taxon>
        <taxon>Agaricomycetes</taxon>
        <taxon>Agaricomycetidae</taxon>
        <taxon>Boletales</taxon>
        <taxon>Paxilineae</taxon>
        <taxon>Paxillaceae</taxon>
        <taxon>Paxillus</taxon>
    </lineage>
</organism>
<sequence>MTATGAHQANSTHSVHALVRLLKSPTDPPSSPGPSKIDIARSVWSDPSFRAANKGEVIGDWVYTQLGHAEKARKDKDANPASHPIGNPEYWTLLRDVLTTSPSAAARPIKAWLLPLLGHTPLNHIVTELLALHASQVHAPARAVFAVLWPLAEKKMGADALAECLSVALGVCAEWENTDDDLAWICSAVIGSYKNALGNAGNKKKLYTSFLTTHLPNWLRAVSSPESSHMIPHTSYTLPKSLQDILYAAGTDTLFSLDALKQPLDTLFDALSSSPFSPLPVLSKLFASLLSAMHKYRSALFPAAASALIGREEVRKRGMEAMGRCWALVWGSASVDKEGEVEVWKFVVGLFDIVERERLFVANSFLGANVGVGVTKGEDGEGERALVDAREKVIGILEAVDGSVGDDRAAVVTLSIQVLDALVRIEYDLVGGVLGRVLTTLINIPPTLSYLTKDSASALLIHLLEYHTKTRTVHTYALALLGAAASCSHSYTASSIPSSPLLTNTFSIASHLPCLARALRAFLTPTQTTTLGPAVLKETEDAWAAYILLRDKDGSNDGERDVKRRKLAGDQDSMDMDAGGLDGGRTEMVLAQAFSHTGRMAGTILSNLPVTAYAKDGELDFGSLWSDVGKLGWTVVWRCLREESATGVEQDKAKEKDRKKKKRKRADEIPSSSSLDSTRNHIDDTVASAALRFLYDVRARVSSPLGDCDQLEGANLETLMRVARDEGTKPELVLEIIRTLLWHTCHTHTQEPRRWTQVQSILTTTFTVLTAHFSPDSHWSGVSASLTRNNLGIALLYLLMDRWIDVIDALASTENLEKLASVLLSIPLDVINDTAQDNHGGSRVQQDRAIITPRSILLDVLRNAQFWELHNIRAVFLSSISILTAPLSSYTLPTAASASSSMEMPSPTDFARASDVYILLLHVPPEYFTRPVRAELVKRAIGGNVGICAMLKDATEKQNKGKSKKNDRNRSKMRRESYVEDVDDMVHDADVLAEEDWTRRLAFLRVFLQRMGHSMNAPDSAAFIEHLLSSPPGLSPPSDIVKNVTLDLIKLHFMCALGSFLFVHTLTMPSVPSALLRSHDPEAAPSISSVIATIIAARPFSQPDSQETWTHILVQSSVLRLIECLREDFILASLPDEVVRRLGMLHDALVSSLLPHVNFFLERDLIAEEGFPSSRQINAWSHVLSFTQWLGIKAEPAAAHFGLKLASAMLRGGASDGLGVDVCSNVFALLFEELRCAHDLSHSAHLDLVVAFYSVNGGDRGSESTHVAATSKLSVDDFSHLLDTVAEGIGGSGLQACQRERLIHLSMVLLHDAPRGTLKVIQNFATRCLNLFSGQVDMYGDSSRLKAQYLEFIAKHCSDRPTAIRSVDLGSIWSLLNKILSRSFEHDKATSFPIFYHVVTIIGALLRLRRDLVVHTLPHLSLVLRQLMMTTRSIRPQLGAKQSKIVTDTFPSWISSSQPLAADEGRALARLLTTLTTKTIPRTYTHPPIESQKAESLAKPFAKHAGYVLIAYIDALNDPLCVMTTEMRRELEPGLFALCEMVGEHSRDAVMMSALDSGGKAIMKALWKEYEKQRYVGRG</sequence>
<dbReference type="EMBL" id="KN824926">
    <property type="protein sequence ID" value="KIK97656.1"/>
    <property type="molecule type" value="Genomic_DNA"/>
</dbReference>
<reference evidence="3 4" key="1">
    <citation type="submission" date="2014-04" db="EMBL/GenBank/DDBJ databases">
        <authorList>
            <consortium name="DOE Joint Genome Institute"/>
            <person name="Kuo A."/>
            <person name="Kohler A."/>
            <person name="Jargeat P."/>
            <person name="Nagy L.G."/>
            <person name="Floudas D."/>
            <person name="Copeland A."/>
            <person name="Barry K.W."/>
            <person name="Cichocki N."/>
            <person name="Veneault-Fourrey C."/>
            <person name="LaButti K."/>
            <person name="Lindquist E.A."/>
            <person name="Lipzen A."/>
            <person name="Lundell T."/>
            <person name="Morin E."/>
            <person name="Murat C."/>
            <person name="Sun H."/>
            <person name="Tunlid A."/>
            <person name="Henrissat B."/>
            <person name="Grigoriev I.V."/>
            <person name="Hibbett D.S."/>
            <person name="Martin F."/>
            <person name="Nordberg H.P."/>
            <person name="Cantor M.N."/>
            <person name="Hua S.X."/>
        </authorList>
    </citation>
    <scope>NUCLEOTIDE SEQUENCE [LARGE SCALE GENOMIC DNA]</scope>
    <source>
        <strain evidence="3 4">Ve08.2h10</strain>
    </source>
</reference>